<dbReference type="AlphaFoldDB" id="G3GT03"/>
<name>G3GT03_CRIGR</name>
<dbReference type="Proteomes" id="UP000001075">
    <property type="component" value="Unassembled WGS sequence"/>
</dbReference>
<gene>
    <name evidence="2" type="ORF">I79_000776</name>
</gene>
<proteinExistence type="predicted"/>
<protein>
    <submittedName>
        <fullName evidence="2">Uncharacterized protein</fullName>
    </submittedName>
</protein>
<evidence type="ECO:0000256" key="1">
    <source>
        <dbReference type="SAM" id="MobiDB-lite"/>
    </source>
</evidence>
<evidence type="ECO:0000313" key="3">
    <source>
        <dbReference type="Proteomes" id="UP000001075"/>
    </source>
</evidence>
<dbReference type="EMBL" id="JH000016">
    <property type="protein sequence ID" value="EGW01432.1"/>
    <property type="molecule type" value="Genomic_DNA"/>
</dbReference>
<dbReference type="InParanoid" id="G3GT03"/>
<organism evidence="2 3">
    <name type="scientific">Cricetulus griseus</name>
    <name type="common">Chinese hamster</name>
    <name type="synonym">Cricetulus barabensis griseus</name>
    <dbReference type="NCBI Taxonomy" id="10029"/>
    <lineage>
        <taxon>Eukaryota</taxon>
        <taxon>Metazoa</taxon>
        <taxon>Chordata</taxon>
        <taxon>Craniata</taxon>
        <taxon>Vertebrata</taxon>
        <taxon>Euteleostomi</taxon>
        <taxon>Mammalia</taxon>
        <taxon>Eutheria</taxon>
        <taxon>Euarchontoglires</taxon>
        <taxon>Glires</taxon>
        <taxon>Rodentia</taxon>
        <taxon>Myomorpha</taxon>
        <taxon>Muroidea</taxon>
        <taxon>Cricetidae</taxon>
        <taxon>Cricetinae</taxon>
        <taxon>Cricetulus</taxon>
    </lineage>
</organism>
<reference evidence="3" key="1">
    <citation type="journal article" date="2011" name="Nat. Biotechnol.">
        <title>The genomic sequence of the Chinese hamster ovary (CHO)-K1 cell line.</title>
        <authorList>
            <person name="Xu X."/>
            <person name="Nagarajan H."/>
            <person name="Lewis N.E."/>
            <person name="Pan S."/>
            <person name="Cai Z."/>
            <person name="Liu X."/>
            <person name="Chen W."/>
            <person name="Xie M."/>
            <person name="Wang W."/>
            <person name="Hammond S."/>
            <person name="Andersen M.R."/>
            <person name="Neff N."/>
            <person name="Passarelli B."/>
            <person name="Koh W."/>
            <person name="Fan H.C."/>
            <person name="Wang J."/>
            <person name="Gui Y."/>
            <person name="Lee K.H."/>
            <person name="Betenbaugh M.J."/>
            <person name="Quake S.R."/>
            <person name="Famili I."/>
            <person name="Palsson B.O."/>
            <person name="Wang J."/>
        </authorList>
    </citation>
    <scope>NUCLEOTIDE SEQUENCE [LARGE SCALE GENOMIC DNA]</scope>
    <source>
        <strain evidence="3">CHO K1 cell line</strain>
    </source>
</reference>
<sequence length="99" mass="10787">MAESNLRRRPLVPLNSVLCACKIELLDGLEIAFPHPARIQKVSSNGETFSEPGLPGWKGARLQFGPPGGSLSSRPAWSTEKEGSRTAQRNPAMQNQTME</sequence>
<dbReference type="PROSITE" id="PS51257">
    <property type="entry name" value="PROKAR_LIPOPROTEIN"/>
    <property type="match status" value="1"/>
</dbReference>
<accession>G3GT03</accession>
<evidence type="ECO:0000313" key="2">
    <source>
        <dbReference type="EMBL" id="EGW01432.1"/>
    </source>
</evidence>
<feature type="compositionally biased region" description="Polar residues" evidence="1">
    <location>
        <begin position="85"/>
        <end position="99"/>
    </location>
</feature>
<feature type="region of interest" description="Disordered" evidence="1">
    <location>
        <begin position="44"/>
        <end position="99"/>
    </location>
</feature>